<dbReference type="RefSeq" id="WP_143906661.1">
    <property type="nucleotide sequence ID" value="NZ_CP041765.1"/>
</dbReference>
<evidence type="ECO:0000313" key="1">
    <source>
        <dbReference type="EMBL" id="QDQ96707.1"/>
    </source>
</evidence>
<reference evidence="1 2" key="1">
    <citation type="submission" date="2019-07" db="EMBL/GenBank/DDBJ databases">
        <title>Tomitella cavernea sp. nov., an actinomycete isolated from soil.</title>
        <authorList>
            <person name="Cheng J."/>
        </authorList>
    </citation>
    <scope>NUCLEOTIDE SEQUENCE [LARGE SCALE GENOMIC DNA]</scope>
    <source>
        <strain evidence="1 2">HY188</strain>
    </source>
</reference>
<proteinExistence type="predicted"/>
<dbReference type="AlphaFoldDB" id="A0A516X116"/>
<evidence type="ECO:0008006" key="3">
    <source>
        <dbReference type="Google" id="ProtNLM"/>
    </source>
</evidence>
<dbReference type="EMBL" id="CP041765">
    <property type="protein sequence ID" value="QDQ96707.1"/>
    <property type="molecule type" value="Genomic_DNA"/>
</dbReference>
<dbReference type="KEGG" id="toy:FO059_04320"/>
<sequence length="81" mass="9329">MNRAIKDIADWAASQGWTVTDDTKGYTRFYSPDGEYVVRYPATPSNPYRRMLDLTVALKKAGLQIPPPSKKELRAQRRKDR</sequence>
<accession>A0A516X116</accession>
<keyword evidence="2" id="KW-1185">Reference proteome</keyword>
<organism evidence="1 2">
    <name type="scientific">Tomitella fengzijianii</name>
    <dbReference type="NCBI Taxonomy" id="2597660"/>
    <lineage>
        <taxon>Bacteria</taxon>
        <taxon>Bacillati</taxon>
        <taxon>Actinomycetota</taxon>
        <taxon>Actinomycetes</taxon>
        <taxon>Mycobacteriales</taxon>
        <taxon>Tomitella</taxon>
    </lineage>
</organism>
<dbReference type="Proteomes" id="UP000317344">
    <property type="component" value="Chromosome"/>
</dbReference>
<reference evidence="1 2" key="2">
    <citation type="submission" date="2019-07" db="EMBL/GenBank/DDBJ databases">
        <authorList>
            <person name="Huang Y."/>
        </authorList>
    </citation>
    <scope>NUCLEOTIDE SEQUENCE [LARGE SCALE GENOMIC DNA]</scope>
    <source>
        <strain evidence="1 2">HY188</strain>
    </source>
</reference>
<gene>
    <name evidence="1" type="ORF">FO059_04320</name>
</gene>
<dbReference type="OrthoDB" id="4637161at2"/>
<protein>
    <recommendedName>
        <fullName evidence="3">HicA toxin of toxin-antitoxin</fullName>
    </recommendedName>
</protein>
<name>A0A516X116_9ACTN</name>
<evidence type="ECO:0000313" key="2">
    <source>
        <dbReference type="Proteomes" id="UP000317344"/>
    </source>
</evidence>